<protein>
    <recommendedName>
        <fullName evidence="4">Vitamin uptake transporter</fullName>
    </recommendedName>
</protein>
<proteinExistence type="predicted"/>
<evidence type="ECO:0000256" key="1">
    <source>
        <dbReference type="SAM" id="Phobius"/>
    </source>
</evidence>
<dbReference type="OrthoDB" id="7849442at2"/>
<keyword evidence="1" id="KW-0812">Transmembrane</keyword>
<keyword evidence="1" id="KW-0472">Membrane</keyword>
<accession>A0A1H3JL42</accession>
<keyword evidence="3" id="KW-1185">Reference proteome</keyword>
<dbReference type="AlphaFoldDB" id="A0A1H3JL42"/>
<name>A0A1H3JL42_9RHOB</name>
<organism evidence="2 3">
    <name type="scientific">Lentibacter algarum</name>
    <dbReference type="NCBI Taxonomy" id="576131"/>
    <lineage>
        <taxon>Bacteria</taxon>
        <taxon>Pseudomonadati</taxon>
        <taxon>Pseudomonadota</taxon>
        <taxon>Alphaproteobacteria</taxon>
        <taxon>Rhodobacterales</taxon>
        <taxon>Roseobacteraceae</taxon>
        <taxon>Lentibacter</taxon>
    </lineage>
</organism>
<reference evidence="2 3" key="1">
    <citation type="submission" date="2016-10" db="EMBL/GenBank/DDBJ databases">
        <authorList>
            <person name="de Groot N.N."/>
        </authorList>
    </citation>
    <scope>NUCLEOTIDE SEQUENCE [LARGE SCALE GENOMIC DNA]</scope>
    <source>
        <strain evidence="2 3">DSM 24677</strain>
    </source>
</reference>
<evidence type="ECO:0000313" key="3">
    <source>
        <dbReference type="Proteomes" id="UP000199026"/>
    </source>
</evidence>
<dbReference type="Proteomes" id="UP000199026">
    <property type="component" value="Unassembled WGS sequence"/>
</dbReference>
<evidence type="ECO:0008006" key="4">
    <source>
        <dbReference type="Google" id="ProtNLM"/>
    </source>
</evidence>
<keyword evidence="1" id="KW-1133">Transmembrane helix</keyword>
<gene>
    <name evidence="2" type="ORF">SAMN05444486_10236</name>
</gene>
<evidence type="ECO:0000313" key="2">
    <source>
        <dbReference type="EMBL" id="SDY40607.1"/>
    </source>
</evidence>
<feature type="transmembrane region" description="Helical" evidence="1">
    <location>
        <begin position="147"/>
        <end position="170"/>
    </location>
</feature>
<feature type="transmembrane region" description="Helical" evidence="1">
    <location>
        <begin position="87"/>
        <end position="107"/>
    </location>
</feature>
<feature type="transmembrane region" description="Helical" evidence="1">
    <location>
        <begin position="119"/>
        <end position="141"/>
    </location>
</feature>
<feature type="transmembrane region" description="Helical" evidence="1">
    <location>
        <begin position="7"/>
        <end position="27"/>
    </location>
</feature>
<feature type="transmembrane region" description="Helical" evidence="1">
    <location>
        <begin position="62"/>
        <end position="81"/>
    </location>
</feature>
<dbReference type="EMBL" id="FNPR01000002">
    <property type="protein sequence ID" value="SDY40607.1"/>
    <property type="molecule type" value="Genomic_DNA"/>
</dbReference>
<sequence>MKEHIQNFLIMSVAYITAYSLVLGFVAPLQQMLLSNVISELSVLFLPHGVRVLAFYFLGWRAAIYLLPASYLMMLLTAQAGVSLDPWAPIVSLVSCYLGFALITRFLPEGGSQQRFLRWQYFGLIALLGSVLNSVGNTLLLRQEFDFLVAAGYLIGDMAGFAVCLVILMYGFRFARLLTTVNDA</sequence>